<feature type="non-terminal residue" evidence="1">
    <location>
        <position position="191"/>
    </location>
</feature>
<proteinExistence type="predicted"/>
<dbReference type="Gene3D" id="3.40.50.300">
    <property type="entry name" value="P-loop containing nucleotide triphosphate hydrolases"/>
    <property type="match status" value="1"/>
</dbReference>
<dbReference type="PANTHER" id="PTHR43534">
    <property type="entry name" value="MIND SUPERFAMILY P-LOOP ATPASE CONTAINING AN INSERTED FERREDOXIN DOMAIN"/>
    <property type="match status" value="1"/>
</dbReference>
<evidence type="ECO:0008006" key="2">
    <source>
        <dbReference type="Google" id="ProtNLM"/>
    </source>
</evidence>
<protein>
    <recommendedName>
        <fullName evidence="2">CobQ/CobB/MinD/ParA nucleotide binding domain-containing protein</fullName>
    </recommendedName>
</protein>
<evidence type="ECO:0000313" key="1">
    <source>
        <dbReference type="EMBL" id="GAG53432.1"/>
    </source>
</evidence>
<dbReference type="SUPFAM" id="SSF52540">
    <property type="entry name" value="P-loop containing nucleoside triphosphate hydrolases"/>
    <property type="match status" value="1"/>
</dbReference>
<comment type="caution">
    <text evidence="1">The sequence shown here is derived from an EMBL/GenBank/DDBJ whole genome shotgun (WGS) entry which is preliminary data.</text>
</comment>
<accession>X0Z4V3</accession>
<dbReference type="EMBL" id="BARS01051169">
    <property type="protein sequence ID" value="GAG53432.1"/>
    <property type="molecule type" value="Genomic_DNA"/>
</dbReference>
<sequence length="191" mass="20277">MTACTADALRLVEQESGTWYIGRAAGRPMVGAELHPGEEVSGKLVSVVKEKADDLAKREGLERIAIDGSPGIGCPVIASTTGTQAAVLVTEPSRSGLHDLERILGVVRHFDVPAYLVINKADLSEPLAEEIEAYAGTQDLPLLGRIPYDERVIDALRVGRSPADDSASPAGRAMCDAMMRLTENLNAGEGR</sequence>
<organism evidence="1">
    <name type="scientific">marine sediment metagenome</name>
    <dbReference type="NCBI Taxonomy" id="412755"/>
    <lineage>
        <taxon>unclassified sequences</taxon>
        <taxon>metagenomes</taxon>
        <taxon>ecological metagenomes</taxon>
    </lineage>
</organism>
<dbReference type="AlphaFoldDB" id="X0Z4V3"/>
<name>X0Z4V3_9ZZZZ</name>
<gene>
    <name evidence="1" type="ORF">S01H1_76266</name>
</gene>
<dbReference type="InterPro" id="IPR027417">
    <property type="entry name" value="P-loop_NTPase"/>
</dbReference>
<dbReference type="PANTHER" id="PTHR43534:SF1">
    <property type="entry name" value="4FE-4S CLUSTER CONTAINING PARA FAMILY ATPASE PROTEIN"/>
    <property type="match status" value="1"/>
</dbReference>
<reference evidence="1" key="1">
    <citation type="journal article" date="2014" name="Front. Microbiol.">
        <title>High frequency of phylogenetically diverse reductive dehalogenase-homologous genes in deep subseafloor sedimentary metagenomes.</title>
        <authorList>
            <person name="Kawai M."/>
            <person name="Futagami T."/>
            <person name="Toyoda A."/>
            <person name="Takaki Y."/>
            <person name="Nishi S."/>
            <person name="Hori S."/>
            <person name="Arai W."/>
            <person name="Tsubouchi T."/>
            <person name="Morono Y."/>
            <person name="Uchiyama I."/>
            <person name="Ito T."/>
            <person name="Fujiyama A."/>
            <person name="Inagaki F."/>
            <person name="Takami H."/>
        </authorList>
    </citation>
    <scope>NUCLEOTIDE SEQUENCE</scope>
    <source>
        <strain evidence="1">Expedition CK06-06</strain>
    </source>
</reference>